<name>A0A1D9QGR0_SCLS1</name>
<evidence type="ECO:0000313" key="4">
    <source>
        <dbReference type="Proteomes" id="UP000177798"/>
    </source>
</evidence>
<dbReference type="Pfam" id="PF00172">
    <property type="entry name" value="Zn_clus"/>
    <property type="match status" value="1"/>
</dbReference>
<dbReference type="Proteomes" id="UP000177798">
    <property type="component" value="Chromosome 12"/>
</dbReference>
<dbReference type="PANTHER" id="PTHR47784">
    <property type="entry name" value="STEROL UPTAKE CONTROL PROTEIN 2"/>
    <property type="match status" value="1"/>
</dbReference>
<dbReference type="OrthoDB" id="416217at2759"/>
<dbReference type="InterPro" id="IPR001138">
    <property type="entry name" value="Zn2Cys6_DnaBD"/>
</dbReference>
<dbReference type="PANTHER" id="PTHR47784:SF9">
    <property type="entry name" value="ZN(II)2CYS6 TRANSCRIPTION FACTOR (EUROFUNG)"/>
    <property type="match status" value="1"/>
</dbReference>
<dbReference type="GO" id="GO:0000981">
    <property type="term" value="F:DNA-binding transcription factor activity, RNA polymerase II-specific"/>
    <property type="evidence" value="ECO:0007669"/>
    <property type="project" value="InterPro"/>
</dbReference>
<dbReference type="SMART" id="SM00066">
    <property type="entry name" value="GAL4"/>
    <property type="match status" value="1"/>
</dbReference>
<gene>
    <name evidence="3" type="ORF">sscle_12g088680</name>
</gene>
<protein>
    <recommendedName>
        <fullName evidence="2">Zn(2)-C6 fungal-type domain-containing protein</fullName>
    </recommendedName>
</protein>
<dbReference type="VEuPathDB" id="FungiDB:sscle_12g088680"/>
<reference evidence="4" key="1">
    <citation type="journal article" date="2017" name="Genome Biol. Evol.">
        <title>The complete genome sequence of the phytopathogenic fungus Sclerotinia sclerotiorum reveals insights into the genome architecture of broad host range pathogens.</title>
        <authorList>
            <person name="Derbyshire M."/>
            <person name="Denton-Giles M."/>
            <person name="Hegedus D."/>
            <person name="Seifbarghy S."/>
            <person name="Rollins J."/>
            <person name="van Kan J."/>
            <person name="Seidl M.F."/>
            <person name="Faino L."/>
            <person name="Mbengue M."/>
            <person name="Navaud O."/>
            <person name="Raffaele S."/>
            <person name="Hammond-Kosack K."/>
            <person name="Heard S."/>
            <person name="Oliver R."/>
        </authorList>
    </citation>
    <scope>NUCLEOTIDE SEQUENCE [LARGE SCALE GENOMIC DNA]</scope>
    <source>
        <strain evidence="4">ATCC 18683 / 1980 / Ss-1</strain>
    </source>
</reference>
<dbReference type="EMBL" id="CP017825">
    <property type="protein sequence ID" value="APA14098.1"/>
    <property type="molecule type" value="Genomic_DNA"/>
</dbReference>
<dbReference type="GO" id="GO:0008270">
    <property type="term" value="F:zinc ion binding"/>
    <property type="evidence" value="ECO:0007669"/>
    <property type="project" value="InterPro"/>
</dbReference>
<keyword evidence="1" id="KW-0539">Nucleus</keyword>
<dbReference type="InterPro" id="IPR036864">
    <property type="entry name" value="Zn2-C6_fun-type_DNA-bd_sf"/>
</dbReference>
<dbReference type="CDD" id="cd00067">
    <property type="entry name" value="GAL4"/>
    <property type="match status" value="1"/>
</dbReference>
<dbReference type="InterPro" id="IPR021858">
    <property type="entry name" value="Fun_TF"/>
</dbReference>
<dbReference type="Pfam" id="PF11951">
    <property type="entry name" value="Fungal_trans_2"/>
    <property type="match status" value="1"/>
</dbReference>
<evidence type="ECO:0000259" key="2">
    <source>
        <dbReference type="PROSITE" id="PS50048"/>
    </source>
</evidence>
<feature type="domain" description="Zn(2)-C6 fungal-type" evidence="2">
    <location>
        <begin position="44"/>
        <end position="77"/>
    </location>
</feature>
<dbReference type="InterPro" id="IPR053157">
    <property type="entry name" value="Sterol_Uptake_Regulator"/>
</dbReference>
<dbReference type="PROSITE" id="PS50048">
    <property type="entry name" value="ZN2_CY6_FUNGAL_2"/>
    <property type="match status" value="1"/>
</dbReference>
<sequence>MAQPETFLWINESLHTHIPQQITSTQKPHSGYCPRKSHTKSRKGCKNCRKRRIKCDEARPSCGQCSDRLLGSLQCDYSVSQMPAAEHSPHLLAHNSLVNVPSTSAKDQIMFYLEKSDVSSWHVKNPYYKPSDAIELLNHFLGVTTPWFGSPSFQRIMQHCGLGLSLKAPYLMHTILAFSASHLHYLHPEEKKYSTASMLHYNPSLGLFSSELLTTLNASNADVIIASSYFHTMLAFRNVQLNPDIDTDAGGTLTWLHTMRGVPILWDTNDMRSHLEGSVLLDVEQDCKVLDESVCDHGKPYDGSTWAQQTSRALHGLFEVDCDPYRFSNTYQGPLRRLCHLMRLETGQEAACSFMSFVGELPTSFVLLLEQKDPRTLLILCYWSALFSQIDYWWVVDSAIIVCKRLCAYLERTTKHRLHDLLRFPATKCGYAMSEDHLNTHKANSTTPDGSTFL</sequence>
<dbReference type="Gene3D" id="4.10.240.10">
    <property type="entry name" value="Zn(2)-C6 fungal-type DNA-binding domain"/>
    <property type="match status" value="1"/>
</dbReference>
<organism evidence="3 4">
    <name type="scientific">Sclerotinia sclerotiorum (strain ATCC 18683 / 1980 / Ss-1)</name>
    <name type="common">White mold</name>
    <name type="synonym">Whetzelinia sclerotiorum</name>
    <dbReference type="NCBI Taxonomy" id="665079"/>
    <lineage>
        <taxon>Eukaryota</taxon>
        <taxon>Fungi</taxon>
        <taxon>Dikarya</taxon>
        <taxon>Ascomycota</taxon>
        <taxon>Pezizomycotina</taxon>
        <taxon>Leotiomycetes</taxon>
        <taxon>Helotiales</taxon>
        <taxon>Sclerotiniaceae</taxon>
        <taxon>Sclerotinia</taxon>
    </lineage>
</organism>
<dbReference type="AlphaFoldDB" id="A0A1D9QGR0"/>
<evidence type="ECO:0000256" key="1">
    <source>
        <dbReference type="ARBA" id="ARBA00023242"/>
    </source>
</evidence>
<dbReference type="SUPFAM" id="SSF57701">
    <property type="entry name" value="Zn2/Cys6 DNA-binding domain"/>
    <property type="match status" value="1"/>
</dbReference>
<accession>A0A1D9QGR0</accession>
<proteinExistence type="predicted"/>
<evidence type="ECO:0000313" key="3">
    <source>
        <dbReference type="EMBL" id="APA14098.1"/>
    </source>
</evidence>